<keyword evidence="2" id="KW-1185">Reference proteome</keyword>
<organism evidence="1 2">
    <name type="scientific">Puccinia striiformis f. sp. tritici</name>
    <dbReference type="NCBI Taxonomy" id="168172"/>
    <lineage>
        <taxon>Eukaryota</taxon>
        <taxon>Fungi</taxon>
        <taxon>Dikarya</taxon>
        <taxon>Basidiomycota</taxon>
        <taxon>Pucciniomycotina</taxon>
        <taxon>Pucciniomycetes</taxon>
        <taxon>Pucciniales</taxon>
        <taxon>Pucciniaceae</taxon>
        <taxon>Puccinia</taxon>
    </lineage>
</organism>
<proteinExistence type="predicted"/>
<dbReference type="Proteomes" id="UP001060170">
    <property type="component" value="Chromosome 16"/>
</dbReference>
<gene>
    <name evidence="1" type="ORF">MJO28_014956</name>
</gene>
<comment type="caution">
    <text evidence="1">The sequence shown here is derived from an EMBL/GenBank/DDBJ whole genome shotgun (WGS) entry which is preliminary data.</text>
</comment>
<sequence>MVPHLLYHPPLSKYDNQAVKKKQKQQYNKKHKFDINAKAAKRVTSNLHPDTKTTRHEYQPLNLYPTVAPVDNKAETKETDFSNNLSFTQDEFLNKTRSGFNTSKTAFLLISNINKTHGSIHLQPNSTFTGRVAIDLRKLDGICQIVFDAGQFKHCTQNSLPHPTATTLGFSLQITKTCVDAFKHITSGYYSGKATPKGTDYYIGNQNHTFNKIMSLIPKSTRYSAVRSFTVFHQEKCQAKST</sequence>
<protein>
    <submittedName>
        <fullName evidence="1">Uncharacterized protein</fullName>
    </submittedName>
</protein>
<reference evidence="2" key="2">
    <citation type="journal article" date="2018" name="Mol. Plant Microbe Interact.">
        <title>Genome sequence resources for the wheat stripe rust pathogen (Puccinia striiformis f. sp. tritici) and the barley stripe rust pathogen (Puccinia striiformis f. sp. hordei).</title>
        <authorList>
            <person name="Xia C."/>
            <person name="Wang M."/>
            <person name="Yin C."/>
            <person name="Cornejo O.E."/>
            <person name="Hulbert S.H."/>
            <person name="Chen X."/>
        </authorList>
    </citation>
    <scope>NUCLEOTIDE SEQUENCE [LARGE SCALE GENOMIC DNA]</scope>
    <source>
        <strain evidence="2">93-210</strain>
    </source>
</reference>
<evidence type="ECO:0000313" key="2">
    <source>
        <dbReference type="Proteomes" id="UP001060170"/>
    </source>
</evidence>
<dbReference type="EMBL" id="CM045880">
    <property type="protein sequence ID" value="KAI7938036.1"/>
    <property type="molecule type" value="Genomic_DNA"/>
</dbReference>
<reference evidence="1 2" key="3">
    <citation type="journal article" date="2022" name="Microbiol. Spectr.">
        <title>Folding features and dynamics of 3D genome architecture in plant fungal pathogens.</title>
        <authorList>
            <person name="Xia C."/>
        </authorList>
    </citation>
    <scope>NUCLEOTIDE SEQUENCE [LARGE SCALE GENOMIC DNA]</scope>
    <source>
        <strain evidence="1 2">93-210</strain>
    </source>
</reference>
<reference evidence="2" key="1">
    <citation type="journal article" date="2018" name="BMC Genomics">
        <title>Genomic insights into host adaptation between the wheat stripe rust pathogen (Puccinia striiformis f. sp. tritici) and the barley stripe rust pathogen (Puccinia striiformis f. sp. hordei).</title>
        <authorList>
            <person name="Xia C."/>
            <person name="Wang M."/>
            <person name="Yin C."/>
            <person name="Cornejo O.E."/>
            <person name="Hulbert S.H."/>
            <person name="Chen X."/>
        </authorList>
    </citation>
    <scope>NUCLEOTIDE SEQUENCE [LARGE SCALE GENOMIC DNA]</scope>
    <source>
        <strain evidence="2">93-210</strain>
    </source>
</reference>
<evidence type="ECO:0000313" key="1">
    <source>
        <dbReference type="EMBL" id="KAI7938036.1"/>
    </source>
</evidence>
<accession>A0ACC0DSE8</accession>
<name>A0ACC0DSE8_9BASI</name>